<evidence type="ECO:0000313" key="1">
    <source>
        <dbReference type="EMBL" id="RJP71656.1"/>
    </source>
</evidence>
<accession>A0A419F0V2</accession>
<dbReference type="AlphaFoldDB" id="A0A419F0V2"/>
<organism evidence="1 2">
    <name type="scientific">Candidatus Abyssobacteria bacterium SURF_17</name>
    <dbReference type="NCBI Taxonomy" id="2093361"/>
    <lineage>
        <taxon>Bacteria</taxon>
        <taxon>Pseudomonadati</taxon>
        <taxon>Candidatus Hydrogenedentota</taxon>
        <taxon>Candidatus Abyssobacteria</taxon>
    </lineage>
</organism>
<protein>
    <submittedName>
        <fullName evidence="1">Uncharacterized protein</fullName>
    </submittedName>
</protein>
<evidence type="ECO:0000313" key="2">
    <source>
        <dbReference type="Proteomes" id="UP000285961"/>
    </source>
</evidence>
<reference evidence="1 2" key="1">
    <citation type="journal article" date="2017" name="ISME J.">
        <title>Energy and carbon metabolisms in a deep terrestrial subsurface fluid microbial community.</title>
        <authorList>
            <person name="Momper L."/>
            <person name="Jungbluth S.P."/>
            <person name="Lee M.D."/>
            <person name="Amend J.P."/>
        </authorList>
    </citation>
    <scope>NUCLEOTIDE SEQUENCE [LARGE SCALE GENOMIC DNA]</scope>
    <source>
        <strain evidence="1">SURF_17</strain>
    </source>
</reference>
<comment type="caution">
    <text evidence="1">The sequence shown here is derived from an EMBL/GenBank/DDBJ whole genome shotgun (WGS) entry which is preliminary data.</text>
</comment>
<proteinExistence type="predicted"/>
<dbReference type="Proteomes" id="UP000285961">
    <property type="component" value="Unassembled WGS sequence"/>
</dbReference>
<gene>
    <name evidence="1" type="ORF">C4532_07205</name>
</gene>
<sequence>MEAKKILATLVLAALLVPDLLFRYDFRAGVAANEVMTREILAHNNVRRITYAQPEIPAQVELRTTWENWNVTIALVNTESGALSRTAVEPIHIPY</sequence>
<dbReference type="EMBL" id="QZKI01000056">
    <property type="protein sequence ID" value="RJP71656.1"/>
    <property type="molecule type" value="Genomic_DNA"/>
</dbReference>
<name>A0A419F0V2_9BACT</name>